<keyword evidence="3" id="KW-1185">Reference proteome</keyword>
<proteinExistence type="predicted"/>
<evidence type="ECO:0000313" key="3">
    <source>
        <dbReference type="Proteomes" id="UP001285908"/>
    </source>
</evidence>
<dbReference type="RefSeq" id="XP_062691565.1">
    <property type="nucleotide sequence ID" value="XM_062832715.1"/>
</dbReference>
<keyword evidence="1" id="KW-1133">Transmembrane helix</keyword>
<dbReference type="AlphaFoldDB" id="A0AAJ0I507"/>
<name>A0AAJ0I507_9PEZI</name>
<gene>
    <name evidence="2" type="ORF">B0T23DRAFT_160652</name>
</gene>
<dbReference type="EMBL" id="JAULSX010000005">
    <property type="protein sequence ID" value="KAK3490382.1"/>
    <property type="molecule type" value="Genomic_DNA"/>
</dbReference>
<dbReference type="GeneID" id="87870337"/>
<keyword evidence="1" id="KW-0472">Membrane</keyword>
<sequence>MSILPFFYLTPYFFMYPTNLVVYTIINYHHLPSRLLLCNANSDSGGRRGTRGKERKGERERKDILVSFFVSCRHSHTTHGHPHTLSHLHMLFYDFSLWRYSLFERYQVLFSLHYLTDQTTNYLVIHHPSVPHLSHILHSAESRQRDAGQFSIVSHTSTTAQRSVMS</sequence>
<dbReference type="Proteomes" id="UP001285908">
    <property type="component" value="Unassembled WGS sequence"/>
</dbReference>
<comment type="caution">
    <text evidence="2">The sequence shown here is derived from an EMBL/GenBank/DDBJ whole genome shotgun (WGS) entry which is preliminary data.</text>
</comment>
<organism evidence="2 3">
    <name type="scientific">Neurospora hispaniola</name>
    <dbReference type="NCBI Taxonomy" id="588809"/>
    <lineage>
        <taxon>Eukaryota</taxon>
        <taxon>Fungi</taxon>
        <taxon>Dikarya</taxon>
        <taxon>Ascomycota</taxon>
        <taxon>Pezizomycotina</taxon>
        <taxon>Sordariomycetes</taxon>
        <taxon>Sordariomycetidae</taxon>
        <taxon>Sordariales</taxon>
        <taxon>Sordariaceae</taxon>
        <taxon>Neurospora</taxon>
    </lineage>
</organism>
<feature type="transmembrane region" description="Helical" evidence="1">
    <location>
        <begin position="6"/>
        <end position="26"/>
    </location>
</feature>
<reference evidence="2 3" key="1">
    <citation type="journal article" date="2023" name="Mol. Phylogenet. Evol.">
        <title>Genome-scale phylogeny and comparative genomics of the fungal order Sordariales.</title>
        <authorList>
            <person name="Hensen N."/>
            <person name="Bonometti L."/>
            <person name="Westerberg I."/>
            <person name="Brannstrom I.O."/>
            <person name="Guillou S."/>
            <person name="Cros-Aarteil S."/>
            <person name="Calhoun S."/>
            <person name="Haridas S."/>
            <person name="Kuo A."/>
            <person name="Mondo S."/>
            <person name="Pangilinan J."/>
            <person name="Riley R."/>
            <person name="LaButti K."/>
            <person name="Andreopoulos B."/>
            <person name="Lipzen A."/>
            <person name="Chen C."/>
            <person name="Yan M."/>
            <person name="Daum C."/>
            <person name="Ng V."/>
            <person name="Clum A."/>
            <person name="Steindorff A."/>
            <person name="Ohm R.A."/>
            <person name="Martin F."/>
            <person name="Silar P."/>
            <person name="Natvig D.O."/>
            <person name="Lalanne C."/>
            <person name="Gautier V."/>
            <person name="Ament-Velasquez S.L."/>
            <person name="Kruys A."/>
            <person name="Hutchinson M.I."/>
            <person name="Powell A.J."/>
            <person name="Barry K."/>
            <person name="Miller A.N."/>
            <person name="Grigoriev I.V."/>
            <person name="Debuchy R."/>
            <person name="Gladieux P."/>
            <person name="Hiltunen Thoren M."/>
            <person name="Johannesson H."/>
        </authorList>
    </citation>
    <scope>NUCLEOTIDE SEQUENCE [LARGE SCALE GENOMIC DNA]</scope>
    <source>
        <strain evidence="2 3">FGSC 10403</strain>
    </source>
</reference>
<keyword evidence="1" id="KW-0812">Transmembrane</keyword>
<evidence type="ECO:0000313" key="2">
    <source>
        <dbReference type="EMBL" id="KAK3490382.1"/>
    </source>
</evidence>
<protein>
    <submittedName>
        <fullName evidence="2">Uncharacterized protein</fullName>
    </submittedName>
</protein>
<evidence type="ECO:0000256" key="1">
    <source>
        <dbReference type="SAM" id="Phobius"/>
    </source>
</evidence>
<accession>A0AAJ0I507</accession>